<evidence type="ECO:0000313" key="1">
    <source>
        <dbReference type="EMBL" id="OGN32801.1"/>
    </source>
</evidence>
<reference evidence="1 2" key="1">
    <citation type="journal article" date="2016" name="Nat. Commun.">
        <title>Thousands of microbial genomes shed light on interconnected biogeochemical processes in an aquifer system.</title>
        <authorList>
            <person name="Anantharaman K."/>
            <person name="Brown C.T."/>
            <person name="Hug L.A."/>
            <person name="Sharon I."/>
            <person name="Castelle C.J."/>
            <person name="Probst A.J."/>
            <person name="Thomas B.C."/>
            <person name="Singh A."/>
            <person name="Wilkins M.J."/>
            <person name="Karaoz U."/>
            <person name="Brodie E.L."/>
            <person name="Williams K.H."/>
            <person name="Hubbard S.S."/>
            <person name="Banfield J.F."/>
        </authorList>
    </citation>
    <scope>NUCLEOTIDE SEQUENCE [LARGE SCALE GENOMIC DNA]</scope>
</reference>
<comment type="caution">
    <text evidence="1">The sequence shown here is derived from an EMBL/GenBank/DDBJ whole genome shotgun (WGS) entry which is preliminary data.</text>
</comment>
<dbReference type="EMBL" id="MGKS01000003">
    <property type="protein sequence ID" value="OGN32801.1"/>
    <property type="molecule type" value="Genomic_DNA"/>
</dbReference>
<name>A0A1F8H5D5_9BACT</name>
<accession>A0A1F8H5D5</accession>
<sequence>MRIVKKITYHCGVCGTKYKNAKDARKCEKRKEEPREYKKGDKVKVISYIMACDHREPCFPRTAFEGIGKIVKVTRLQIQDEEYGLKWLWPFVQDVVYRINKMHVRMYEVEFNCRCGKKRSAMVYAPELERMSR</sequence>
<protein>
    <submittedName>
        <fullName evidence="1">Uncharacterized protein</fullName>
    </submittedName>
</protein>
<evidence type="ECO:0000313" key="2">
    <source>
        <dbReference type="Proteomes" id="UP000177676"/>
    </source>
</evidence>
<organism evidence="1 2">
    <name type="scientific">Candidatus Yanofskybacteria bacterium RIFCSPLOWO2_02_FULL_43_10b</name>
    <dbReference type="NCBI Taxonomy" id="1802704"/>
    <lineage>
        <taxon>Bacteria</taxon>
        <taxon>Candidatus Yanofskyibacteriota</taxon>
    </lineage>
</organism>
<gene>
    <name evidence="1" type="ORF">A3I92_02495</name>
</gene>
<proteinExistence type="predicted"/>
<dbReference type="AlphaFoldDB" id="A0A1F8H5D5"/>
<dbReference type="Proteomes" id="UP000177676">
    <property type="component" value="Unassembled WGS sequence"/>
</dbReference>